<dbReference type="Gene3D" id="3.30.420.10">
    <property type="entry name" value="Ribonuclease H-like superfamily/Ribonuclease H"/>
    <property type="match status" value="1"/>
</dbReference>
<dbReference type="PANTHER" id="PTHR46889">
    <property type="entry name" value="TRANSPOSASE INSF FOR INSERTION SEQUENCE IS3B-RELATED"/>
    <property type="match status" value="1"/>
</dbReference>
<dbReference type="SUPFAM" id="SSF53098">
    <property type="entry name" value="Ribonuclease H-like"/>
    <property type="match status" value="1"/>
</dbReference>
<evidence type="ECO:0000256" key="1">
    <source>
        <dbReference type="SAM" id="MobiDB-lite"/>
    </source>
</evidence>
<dbReference type="InterPro" id="IPR001584">
    <property type="entry name" value="Integrase_cat-core"/>
</dbReference>
<dbReference type="NCBIfam" id="NF033516">
    <property type="entry name" value="transpos_IS3"/>
    <property type="match status" value="1"/>
</dbReference>
<evidence type="ECO:0000259" key="2">
    <source>
        <dbReference type="PROSITE" id="PS50994"/>
    </source>
</evidence>
<dbReference type="InterPro" id="IPR009057">
    <property type="entry name" value="Homeodomain-like_sf"/>
</dbReference>
<dbReference type="Pfam" id="PF13565">
    <property type="entry name" value="HTH_32"/>
    <property type="match status" value="1"/>
</dbReference>
<dbReference type="SUPFAM" id="SSF46689">
    <property type="entry name" value="Homeodomain-like"/>
    <property type="match status" value="1"/>
</dbReference>
<dbReference type="EMBL" id="AUXT01000159">
    <property type="protein sequence ID" value="KZN47109.1"/>
    <property type="molecule type" value="Genomic_DNA"/>
</dbReference>
<dbReference type="PANTHER" id="PTHR46889:SF4">
    <property type="entry name" value="TRANSPOSASE INSO FOR INSERTION SEQUENCE ELEMENT IS911B-RELATED"/>
    <property type="match status" value="1"/>
</dbReference>
<dbReference type="Proteomes" id="UP000076587">
    <property type="component" value="Unassembled WGS sequence"/>
</dbReference>
<evidence type="ECO:0000313" key="3">
    <source>
        <dbReference type="EMBL" id="KZN47109.1"/>
    </source>
</evidence>
<proteinExistence type="predicted"/>
<sequence length="335" mass="38604">MIDDAVTSGARKERACEEIGLSIRTLQRWQEQGEIIPDKRPTAKRPEPKNKLTEEEQQAILDISNQEEYANLGPSQIVPMLADSGQYIASESSFYRVLKANDQLTHRGKAKPKNSRAKPRGYTATGPNQVWTWDISYCPSTVIGRFFYLYMIIDIFSRKIVGWEVHDSESGEYAAELLERTLWAEKCVKQNVVLHSDNGSPMKCLTMQAKMLEMGIIGSRSRPGVSNDNPYSESLFRTVKYSHRWPSEGFKHLEDARSWVKGFTNWYNNAHRHSRIKFVTPGQRHSGEDRAILAKRRELYKKAQEKNANRWSKHTRNWDEISDVELNPENKKEAA</sequence>
<organism evidence="3 4">
    <name type="scientific">Pseudoalteromonas luteoviolacea NCIMB 1942</name>
    <dbReference type="NCBI Taxonomy" id="1365253"/>
    <lineage>
        <taxon>Bacteria</taxon>
        <taxon>Pseudomonadati</taxon>
        <taxon>Pseudomonadota</taxon>
        <taxon>Gammaproteobacteria</taxon>
        <taxon>Alteromonadales</taxon>
        <taxon>Pseudoalteromonadaceae</taxon>
        <taxon>Pseudoalteromonas</taxon>
    </lineage>
</organism>
<dbReference type="Pfam" id="PF00665">
    <property type="entry name" value="rve"/>
    <property type="match status" value="1"/>
</dbReference>
<dbReference type="PATRIC" id="fig|1365253.3.peg.2580"/>
<feature type="compositionally biased region" description="Basic and acidic residues" evidence="1">
    <location>
        <begin position="36"/>
        <end position="52"/>
    </location>
</feature>
<protein>
    <submittedName>
        <fullName evidence="3">Integrase</fullName>
    </submittedName>
</protein>
<dbReference type="PROSITE" id="PS50994">
    <property type="entry name" value="INTEGRASE"/>
    <property type="match status" value="1"/>
</dbReference>
<dbReference type="GO" id="GO:0003676">
    <property type="term" value="F:nucleic acid binding"/>
    <property type="evidence" value="ECO:0007669"/>
    <property type="project" value="InterPro"/>
</dbReference>
<dbReference type="AlphaFoldDB" id="A0A167C0P8"/>
<comment type="caution">
    <text evidence="3">The sequence shown here is derived from an EMBL/GenBank/DDBJ whole genome shotgun (WGS) entry which is preliminary data.</text>
</comment>
<feature type="region of interest" description="Disordered" evidence="1">
    <location>
        <begin position="32"/>
        <end position="52"/>
    </location>
</feature>
<dbReference type="InterPro" id="IPR048020">
    <property type="entry name" value="Transpos_IS3"/>
</dbReference>
<evidence type="ECO:0000313" key="4">
    <source>
        <dbReference type="Proteomes" id="UP000076587"/>
    </source>
</evidence>
<dbReference type="InterPro" id="IPR050900">
    <property type="entry name" value="Transposase_IS3/IS150/IS904"/>
</dbReference>
<dbReference type="InterPro" id="IPR012337">
    <property type="entry name" value="RNaseH-like_sf"/>
</dbReference>
<dbReference type="InterPro" id="IPR036397">
    <property type="entry name" value="RNaseH_sf"/>
</dbReference>
<gene>
    <name evidence="3" type="ORF">N482_10725</name>
</gene>
<feature type="domain" description="Integrase catalytic" evidence="2">
    <location>
        <begin position="123"/>
        <end position="289"/>
    </location>
</feature>
<accession>A0A167C0P8</accession>
<dbReference type="GO" id="GO:0015074">
    <property type="term" value="P:DNA integration"/>
    <property type="evidence" value="ECO:0007669"/>
    <property type="project" value="InterPro"/>
</dbReference>
<name>A0A167C0P8_9GAMM</name>
<reference evidence="3 4" key="1">
    <citation type="submission" date="2013-07" db="EMBL/GenBank/DDBJ databases">
        <title>Comparative Genomic and Metabolomic Analysis of Twelve Strains of Pseudoalteromonas luteoviolacea.</title>
        <authorList>
            <person name="Vynne N.G."/>
            <person name="Mansson M."/>
            <person name="Gram L."/>
        </authorList>
    </citation>
    <scope>NUCLEOTIDE SEQUENCE [LARGE SCALE GENOMIC DNA]</scope>
    <source>
        <strain evidence="3 4">NCIMB 1942</strain>
    </source>
</reference>